<dbReference type="GO" id="GO:0000287">
    <property type="term" value="F:magnesium ion binding"/>
    <property type="evidence" value="ECO:0007669"/>
    <property type="project" value="TreeGrafter"/>
</dbReference>
<dbReference type="GO" id="GO:0016791">
    <property type="term" value="F:phosphatase activity"/>
    <property type="evidence" value="ECO:0007669"/>
    <property type="project" value="TreeGrafter"/>
</dbReference>
<sequence length="271" mass="30241">MYKLVAIDIDGTLLNDAHEITTEVKQAIRKAKAMGVKVVLCTGRPLVGVAQYLSDLELREEGDYVITFNGALIQDTFTKEVISHLTLTKEDLEEIYQTSKDINLHMHFFDDKFIYTPNRHVGKYTIVEAYLTNSQLLIEDIENIPEDFLMSKAMFIDEGPTLEAGIAKLSDEFREKYNLVRSASFYLEVLNKQASKGNAVKLLAETLGIKQSEVIAIGDHENDTTMIEYAGLGVAMGNAIPAIKELANHVTTTNNESGVAKVFEDFILNND</sequence>
<dbReference type="Proteomes" id="UP000019251">
    <property type="component" value="Unassembled WGS sequence"/>
</dbReference>
<dbReference type="PANTHER" id="PTHR10000">
    <property type="entry name" value="PHOSPHOSERINE PHOSPHATASE"/>
    <property type="match status" value="1"/>
</dbReference>
<dbReference type="GO" id="GO:0005829">
    <property type="term" value="C:cytosol"/>
    <property type="evidence" value="ECO:0007669"/>
    <property type="project" value="TreeGrafter"/>
</dbReference>
<dbReference type="SFLD" id="SFLDG01144">
    <property type="entry name" value="C2.B.4:_PGP_Like"/>
    <property type="match status" value="1"/>
</dbReference>
<dbReference type="RefSeq" id="WP_036103536.1">
    <property type="nucleotide sequence ID" value="NZ_AODG01000003.1"/>
</dbReference>
<evidence type="ECO:0000313" key="1">
    <source>
        <dbReference type="EMBL" id="EUJ30396.1"/>
    </source>
</evidence>
<name>A0A829RAR5_LISGR</name>
<reference evidence="1 2" key="1">
    <citation type="submission" date="2012-12" db="EMBL/GenBank/DDBJ databases">
        <title>Novel taxa of Listeriaceae from agricultural environments in the United States.</title>
        <authorList>
            <person name="den Bakker H.C."/>
            <person name="Allred A."/>
            <person name="Warchocki S."/>
            <person name="Wright E.M."/>
            <person name="Burrell A."/>
            <person name="Nightingale K.K."/>
            <person name="Kephart D."/>
            <person name="Wiedmann M."/>
        </authorList>
    </citation>
    <scope>NUCLEOTIDE SEQUENCE [LARGE SCALE GENOMIC DNA]</scope>
    <source>
        <strain evidence="1 2">FSL F6-1183</strain>
    </source>
</reference>
<proteinExistence type="predicted"/>
<gene>
    <name evidence="1" type="ORF">LMUR_00910</name>
</gene>
<dbReference type="Gene3D" id="3.30.1240.10">
    <property type="match status" value="1"/>
</dbReference>
<dbReference type="InterPro" id="IPR000150">
    <property type="entry name" value="Cof"/>
</dbReference>
<dbReference type="InterPro" id="IPR023214">
    <property type="entry name" value="HAD_sf"/>
</dbReference>
<organism evidence="1 2">
    <name type="scientific">Listeria grayi FSL F6-1183</name>
    <dbReference type="NCBI Taxonomy" id="1265827"/>
    <lineage>
        <taxon>Bacteria</taxon>
        <taxon>Bacillati</taxon>
        <taxon>Bacillota</taxon>
        <taxon>Bacilli</taxon>
        <taxon>Bacillales</taxon>
        <taxon>Listeriaceae</taxon>
        <taxon>Listeria</taxon>
    </lineage>
</organism>
<dbReference type="Gene3D" id="3.40.50.1000">
    <property type="entry name" value="HAD superfamily/HAD-like"/>
    <property type="match status" value="1"/>
</dbReference>
<dbReference type="PROSITE" id="PS01228">
    <property type="entry name" value="COF_1"/>
    <property type="match status" value="1"/>
</dbReference>
<dbReference type="CDD" id="cd07516">
    <property type="entry name" value="HAD_Pase"/>
    <property type="match status" value="1"/>
</dbReference>
<dbReference type="SFLD" id="SFLDS00003">
    <property type="entry name" value="Haloacid_Dehalogenase"/>
    <property type="match status" value="1"/>
</dbReference>
<evidence type="ECO:0000313" key="2">
    <source>
        <dbReference type="Proteomes" id="UP000019251"/>
    </source>
</evidence>
<dbReference type="NCBIfam" id="NF007806">
    <property type="entry name" value="PRK10513.1"/>
    <property type="match status" value="1"/>
</dbReference>
<dbReference type="SUPFAM" id="SSF56784">
    <property type="entry name" value="HAD-like"/>
    <property type="match status" value="1"/>
</dbReference>
<dbReference type="InterPro" id="IPR036412">
    <property type="entry name" value="HAD-like_sf"/>
</dbReference>
<dbReference type="AlphaFoldDB" id="A0A829RAR5"/>
<dbReference type="SFLD" id="SFLDG01140">
    <property type="entry name" value="C2.B:_Phosphomannomutase_and_P"/>
    <property type="match status" value="1"/>
</dbReference>
<accession>A0A829RAR5</accession>
<dbReference type="Pfam" id="PF08282">
    <property type="entry name" value="Hydrolase_3"/>
    <property type="match status" value="1"/>
</dbReference>
<comment type="caution">
    <text evidence="1">The sequence shown here is derived from an EMBL/GenBank/DDBJ whole genome shotgun (WGS) entry which is preliminary data.</text>
</comment>
<evidence type="ECO:0008006" key="3">
    <source>
        <dbReference type="Google" id="ProtNLM"/>
    </source>
</evidence>
<protein>
    <recommendedName>
        <fullName evidence="3">Sugar-phosphatase</fullName>
    </recommendedName>
</protein>
<dbReference type="EMBL" id="AODG01000003">
    <property type="protein sequence ID" value="EUJ30396.1"/>
    <property type="molecule type" value="Genomic_DNA"/>
</dbReference>
<dbReference type="NCBIfam" id="TIGR00099">
    <property type="entry name" value="Cof-subfamily"/>
    <property type="match status" value="1"/>
</dbReference>
<dbReference type="PANTHER" id="PTHR10000:SF8">
    <property type="entry name" value="HAD SUPERFAMILY HYDROLASE-LIKE, TYPE 3"/>
    <property type="match status" value="1"/>
</dbReference>
<dbReference type="InterPro" id="IPR006379">
    <property type="entry name" value="HAD-SF_hydro_IIB"/>
</dbReference>
<dbReference type="NCBIfam" id="TIGR01484">
    <property type="entry name" value="HAD-SF-IIB"/>
    <property type="match status" value="1"/>
</dbReference>